<comment type="caution">
    <text evidence="1">The sequence shown here is derived from an EMBL/GenBank/DDBJ whole genome shotgun (WGS) entry which is preliminary data.</text>
</comment>
<dbReference type="InterPro" id="IPR049975">
    <property type="entry name" value="SAV_915-like_dom"/>
</dbReference>
<evidence type="ECO:0000313" key="2">
    <source>
        <dbReference type="Proteomes" id="UP000313849"/>
    </source>
</evidence>
<keyword evidence="2" id="KW-1185">Reference proteome</keyword>
<proteinExistence type="predicted"/>
<dbReference type="AlphaFoldDB" id="A0A5C5B9I4"/>
<organism evidence="1 2">
    <name type="scientific">Miniimonas arenae</name>
    <dbReference type="NCBI Taxonomy" id="676201"/>
    <lineage>
        <taxon>Bacteria</taxon>
        <taxon>Bacillati</taxon>
        <taxon>Actinomycetota</taxon>
        <taxon>Actinomycetes</taxon>
        <taxon>Micrococcales</taxon>
        <taxon>Beutenbergiaceae</taxon>
        <taxon>Miniimonas</taxon>
    </lineage>
</organism>
<evidence type="ECO:0000313" key="1">
    <source>
        <dbReference type="EMBL" id="TNU73174.1"/>
    </source>
</evidence>
<reference evidence="1 2" key="1">
    <citation type="submission" date="2019-06" db="EMBL/GenBank/DDBJ databases">
        <title>Draft genome sequence of Miniimonas arenae KCTC 19750T isolated from sea sand.</title>
        <authorList>
            <person name="Park S.-J."/>
        </authorList>
    </citation>
    <scope>NUCLEOTIDE SEQUENCE [LARGE SCALE GENOMIC DNA]</scope>
    <source>
        <strain evidence="1 2">KCTC 19750</strain>
    </source>
</reference>
<dbReference type="NCBIfam" id="NF042914">
    <property type="entry name" value="SAV915_dom"/>
    <property type="match status" value="1"/>
</dbReference>
<dbReference type="Proteomes" id="UP000313849">
    <property type="component" value="Unassembled WGS sequence"/>
</dbReference>
<name>A0A5C5B9I4_9MICO</name>
<accession>A0A5C5B9I4</accession>
<gene>
    <name evidence="1" type="ORF">FH969_12795</name>
</gene>
<protein>
    <submittedName>
        <fullName evidence="1">Uncharacterized protein</fullName>
    </submittedName>
</protein>
<dbReference type="EMBL" id="VENP01000060">
    <property type="protein sequence ID" value="TNU73174.1"/>
    <property type="molecule type" value="Genomic_DNA"/>
</dbReference>
<dbReference type="OrthoDB" id="3256619at2"/>
<sequence length="76" mass="8678">MTEPDQLEVVYRTTKDGRTALLLYTALDRFQGCNGPDAPWFLAATSWLDELRKVRPYDVVYLDLPLPAHERIGAAR</sequence>